<dbReference type="AlphaFoldDB" id="A0AA39CJ67"/>
<sequence length="283" mass="32547">MQTSFSTPPKGSATFEVSDSVPMGDSGLPLRTLWYFRTQIKPKDWQIERYVLRIHFNPAVAQALSRLAEYHAPIFEEPDAWVPHVCGCLIHELESIRDFSGRKGIELAMSSLSKRQMCFKRCLDVDGEEQHFGSQTFRPGHLGQLSQRDFQTLRAAIASRRGFEAYTVEHQEIFKAPFEVAEPGTADVEMDRQNPRVEQSRLIKKPSHWPRETPELCLFALGEHIDFNDNLQLSQLIQDTTEIFGTRGKIQGRDKSILRRWSQALREDVTAETRFERELVIAD</sequence>
<organism evidence="1 2">
    <name type="scientific">Cladophialophora chaetospira</name>
    <dbReference type="NCBI Taxonomy" id="386627"/>
    <lineage>
        <taxon>Eukaryota</taxon>
        <taxon>Fungi</taxon>
        <taxon>Dikarya</taxon>
        <taxon>Ascomycota</taxon>
        <taxon>Pezizomycotina</taxon>
        <taxon>Eurotiomycetes</taxon>
        <taxon>Chaetothyriomycetidae</taxon>
        <taxon>Chaetothyriales</taxon>
        <taxon>Herpotrichiellaceae</taxon>
        <taxon>Cladophialophora</taxon>
    </lineage>
</organism>
<gene>
    <name evidence="1" type="ORF">H2200_006335</name>
</gene>
<protein>
    <submittedName>
        <fullName evidence="1">Uncharacterized protein</fullName>
    </submittedName>
</protein>
<accession>A0AA39CJ67</accession>
<dbReference type="Proteomes" id="UP001172673">
    <property type="component" value="Unassembled WGS sequence"/>
</dbReference>
<name>A0AA39CJ67_9EURO</name>
<reference evidence="1" key="1">
    <citation type="submission" date="2022-10" db="EMBL/GenBank/DDBJ databases">
        <title>Culturing micro-colonial fungi from biological soil crusts in the Mojave desert and describing Neophaeococcomyces mojavensis, and introducing the new genera and species Taxawa tesnikishii.</title>
        <authorList>
            <person name="Kurbessoian T."/>
            <person name="Stajich J.E."/>
        </authorList>
    </citation>
    <scope>NUCLEOTIDE SEQUENCE</scope>
    <source>
        <strain evidence="1">TK_41</strain>
    </source>
</reference>
<comment type="caution">
    <text evidence="1">The sequence shown here is derived from an EMBL/GenBank/DDBJ whole genome shotgun (WGS) entry which is preliminary data.</text>
</comment>
<dbReference type="EMBL" id="JAPDRK010000008">
    <property type="protein sequence ID" value="KAJ9610005.1"/>
    <property type="molecule type" value="Genomic_DNA"/>
</dbReference>
<evidence type="ECO:0000313" key="2">
    <source>
        <dbReference type="Proteomes" id="UP001172673"/>
    </source>
</evidence>
<evidence type="ECO:0000313" key="1">
    <source>
        <dbReference type="EMBL" id="KAJ9610005.1"/>
    </source>
</evidence>
<keyword evidence="2" id="KW-1185">Reference proteome</keyword>
<proteinExistence type="predicted"/>